<organism evidence="2 3">
    <name type="scientific">Rangifer tarandus platyrhynchus</name>
    <name type="common">Svalbard reindeer</name>
    <dbReference type="NCBI Taxonomy" id="3082113"/>
    <lineage>
        <taxon>Eukaryota</taxon>
        <taxon>Metazoa</taxon>
        <taxon>Chordata</taxon>
        <taxon>Craniata</taxon>
        <taxon>Vertebrata</taxon>
        <taxon>Euteleostomi</taxon>
        <taxon>Mammalia</taxon>
        <taxon>Eutheria</taxon>
        <taxon>Laurasiatheria</taxon>
        <taxon>Artiodactyla</taxon>
        <taxon>Ruminantia</taxon>
        <taxon>Pecora</taxon>
        <taxon>Cervidae</taxon>
        <taxon>Odocoileinae</taxon>
        <taxon>Rangifer</taxon>
    </lineage>
</organism>
<accession>A0ABN9A7Q2</accession>
<gene>
    <name evidence="2" type="ORF">MRATA1EN1_LOCUS29835</name>
</gene>
<proteinExistence type="predicted"/>
<evidence type="ECO:0000313" key="2">
    <source>
        <dbReference type="EMBL" id="CAI9180873.1"/>
    </source>
</evidence>
<name>A0ABN9A7Q2_RANTA</name>
<protein>
    <submittedName>
        <fullName evidence="2">Uncharacterized protein</fullName>
    </submittedName>
</protein>
<feature type="chain" id="PRO_5045551411" evidence="1">
    <location>
        <begin position="17"/>
        <end position="138"/>
    </location>
</feature>
<sequence length="138" mass="14620">MFCLAVISNILKLCFSSCVGDTWGADFIYIYIWGFPGSSADKESAFNAGDPGWISGLGRDRLTISVFLGFPGGSDGKKSACNVGDLGSVLGLGRSPGGGHGDPLWYSCLENPHGQRSLAGYSHKELDMTEQLSTAQHI</sequence>
<evidence type="ECO:0000256" key="1">
    <source>
        <dbReference type="SAM" id="SignalP"/>
    </source>
</evidence>
<reference evidence="2" key="1">
    <citation type="submission" date="2023-04" db="EMBL/GenBank/DDBJ databases">
        <authorList>
            <consortium name="ELIXIR-Norway"/>
        </authorList>
    </citation>
    <scope>NUCLEOTIDE SEQUENCE [LARGE SCALE GENOMIC DNA]</scope>
</reference>
<feature type="signal peptide" evidence="1">
    <location>
        <begin position="1"/>
        <end position="16"/>
    </location>
</feature>
<evidence type="ECO:0000313" key="3">
    <source>
        <dbReference type="Proteomes" id="UP001176941"/>
    </source>
</evidence>
<dbReference type="EMBL" id="OX460343">
    <property type="protein sequence ID" value="CAI9180873.1"/>
    <property type="molecule type" value="Genomic_DNA"/>
</dbReference>
<keyword evidence="3" id="KW-1185">Reference proteome</keyword>
<dbReference type="Proteomes" id="UP001176941">
    <property type="component" value="Chromosome X"/>
</dbReference>
<keyword evidence="1" id="KW-0732">Signal</keyword>